<dbReference type="PANTHER" id="PTHR42776:SF27">
    <property type="entry name" value="DIPEPTIDYL PEPTIDASE FAMILY MEMBER 6"/>
    <property type="match status" value="1"/>
</dbReference>
<dbReference type="OrthoDB" id="499686at2"/>
<keyword evidence="5" id="KW-0732">Signal</keyword>
<keyword evidence="8" id="KW-1185">Reference proteome</keyword>
<dbReference type="InterPro" id="IPR001375">
    <property type="entry name" value="Peptidase_S9_cat"/>
</dbReference>
<keyword evidence="2" id="KW-0645">Protease</keyword>
<keyword evidence="4" id="KW-0720">Serine protease</keyword>
<feature type="domain" description="Peptidase S9 prolyl oligopeptidase catalytic" evidence="6">
    <location>
        <begin position="495"/>
        <end position="704"/>
    </location>
</feature>
<dbReference type="GO" id="GO:0006508">
    <property type="term" value="P:proteolysis"/>
    <property type="evidence" value="ECO:0007669"/>
    <property type="project" value="UniProtKB-KW"/>
</dbReference>
<dbReference type="Gene3D" id="3.40.50.1820">
    <property type="entry name" value="alpha/beta hydrolase"/>
    <property type="match status" value="1"/>
</dbReference>
<dbReference type="KEGG" id="glj:GKIL_1978"/>
<name>U5QKT2_GLOK1</name>
<feature type="chain" id="PRO_5004664043" evidence="5">
    <location>
        <begin position="29"/>
        <end position="724"/>
    </location>
</feature>
<dbReference type="InterPro" id="IPR029058">
    <property type="entry name" value="AB_hydrolase_fold"/>
</dbReference>
<dbReference type="RefSeq" id="WP_023173348.1">
    <property type="nucleotide sequence ID" value="NC_022600.1"/>
</dbReference>
<dbReference type="Proteomes" id="UP000017396">
    <property type="component" value="Chromosome"/>
</dbReference>
<dbReference type="Pfam" id="PF00326">
    <property type="entry name" value="Peptidase_S9"/>
    <property type="match status" value="1"/>
</dbReference>
<dbReference type="InterPro" id="IPR011042">
    <property type="entry name" value="6-blade_b-propeller_TolB-like"/>
</dbReference>
<sequence>MNTRLLGRTALALSAALFFLSALPPLFAAPPRRAITEKDLLKFNWIADPRLSPDGSQVVFVRVNVDEKKDTYTTSLWAVSTGNGALRQLSNGPRDTAPRWSPDGRSLVFLRSLDKDSKPAPPQLYFLSLEGGEARALSDLPKGVSEPAWSPDGRHIAFVSSTTAKDLEKKKAQKEDQDDKESDVRVVKEALYRINGAGYIDFDRPDHLWTVELSDQSSLPVPKQLTAGDFAENNPAWSPDGRSIYFSSDRTYESYYQPPNQDVYAVSAAGGPIQRVADIDGPIGDFAISPDGRRIAFVGFLNARPTRSYNQPDLFVASLEANATARNLTADYDYDIGDGLTADQHPPRGGGATDPIWSGDGREIVLVSVERGRANLKRFDVATGKISELTTGNQEVLSYSATPDGSKIALTLSTPASIGDLFWITNGSKPKPLTRLNQELFSQLDLGEPEEITYTSFDGKPIQAWVQKPPGFDPSKKYPLILNIHGGPHAAYGTTFFHEMQWMAARGYVVLYPNPRGSTSYGQDFGNIIQYHYPGDDAKDLLAGVDLLIARGYIDPDRLGVTGGSGGGILTNWIVGHTDRFKAAVSQRSISDWRDFWYTADFTLFTPFWFRGAPWQEEADFKARSPISFVENIKTPLMLIEGESDLRTPPAAGGEQLFRALKYLKRPTVMVRFPGETHELSRSGKPSHRIERLQHIVGWFDRYLLDKPMPIYDPPGTAATRDIR</sequence>
<dbReference type="HOGENOM" id="CLU_008615_2_1_3"/>
<evidence type="ECO:0000256" key="5">
    <source>
        <dbReference type="SAM" id="SignalP"/>
    </source>
</evidence>
<feature type="signal peptide" evidence="5">
    <location>
        <begin position="1"/>
        <end position="28"/>
    </location>
</feature>
<evidence type="ECO:0000256" key="2">
    <source>
        <dbReference type="ARBA" id="ARBA00022670"/>
    </source>
</evidence>
<reference evidence="7 8" key="1">
    <citation type="journal article" date="2013" name="PLoS ONE">
        <title>Cultivation and Complete Genome Sequencing of Gloeobacter kilaueensis sp. nov., from a Lava Cave in Kilauea Caldera, Hawai'i.</title>
        <authorList>
            <person name="Saw J.H."/>
            <person name="Schatz M."/>
            <person name="Brown M.V."/>
            <person name="Kunkel D.D."/>
            <person name="Foster J.S."/>
            <person name="Shick H."/>
            <person name="Christensen S."/>
            <person name="Hou S."/>
            <person name="Wan X."/>
            <person name="Donachie S.P."/>
        </authorList>
    </citation>
    <scope>NUCLEOTIDE SEQUENCE [LARGE SCALE GENOMIC DNA]</scope>
    <source>
        <strain evidence="8">JS</strain>
    </source>
</reference>
<proteinExistence type="inferred from homology"/>
<dbReference type="PANTHER" id="PTHR42776">
    <property type="entry name" value="SERINE PEPTIDASE S9 FAMILY MEMBER"/>
    <property type="match status" value="1"/>
</dbReference>
<dbReference type="EMBL" id="CP003587">
    <property type="protein sequence ID" value="AGY58224.1"/>
    <property type="molecule type" value="Genomic_DNA"/>
</dbReference>
<organism evidence="7 8">
    <name type="scientific">Gloeobacter kilaueensis (strain ATCC BAA-2537 / CCAP 1431/1 / ULC 316 / JS1)</name>
    <dbReference type="NCBI Taxonomy" id="1183438"/>
    <lineage>
        <taxon>Bacteria</taxon>
        <taxon>Bacillati</taxon>
        <taxon>Cyanobacteriota</taxon>
        <taxon>Cyanophyceae</taxon>
        <taxon>Gloeobacterales</taxon>
        <taxon>Gloeobacteraceae</taxon>
        <taxon>Gloeobacter</taxon>
    </lineage>
</organism>
<dbReference type="eggNOG" id="COG0823">
    <property type="taxonomic scope" value="Bacteria"/>
</dbReference>
<dbReference type="FunFam" id="3.40.50.1820:FF:000028">
    <property type="entry name" value="S9 family peptidase"/>
    <property type="match status" value="1"/>
</dbReference>
<dbReference type="AlphaFoldDB" id="U5QKT2"/>
<dbReference type="GO" id="GO:0004252">
    <property type="term" value="F:serine-type endopeptidase activity"/>
    <property type="evidence" value="ECO:0007669"/>
    <property type="project" value="TreeGrafter"/>
</dbReference>
<evidence type="ECO:0000256" key="1">
    <source>
        <dbReference type="ARBA" id="ARBA00010040"/>
    </source>
</evidence>
<evidence type="ECO:0000313" key="8">
    <source>
        <dbReference type="Proteomes" id="UP000017396"/>
    </source>
</evidence>
<gene>
    <name evidence="7" type="primary">tolB</name>
    <name evidence="7" type="ORF">GKIL_1978</name>
</gene>
<evidence type="ECO:0000256" key="3">
    <source>
        <dbReference type="ARBA" id="ARBA00022801"/>
    </source>
</evidence>
<dbReference type="InterPro" id="IPR011659">
    <property type="entry name" value="WD40"/>
</dbReference>
<dbReference type="PATRIC" id="fig|1183438.3.peg.1940"/>
<dbReference type="SUPFAM" id="SSF82171">
    <property type="entry name" value="DPP6 N-terminal domain-like"/>
    <property type="match status" value="1"/>
</dbReference>
<evidence type="ECO:0000256" key="4">
    <source>
        <dbReference type="ARBA" id="ARBA00022825"/>
    </source>
</evidence>
<keyword evidence="3" id="KW-0378">Hydrolase</keyword>
<dbReference type="eggNOG" id="COG1506">
    <property type="taxonomic scope" value="Bacteria"/>
</dbReference>
<dbReference type="STRING" id="1183438.GKIL_1978"/>
<accession>U5QKT2</accession>
<evidence type="ECO:0000259" key="6">
    <source>
        <dbReference type="Pfam" id="PF00326"/>
    </source>
</evidence>
<evidence type="ECO:0000313" key="7">
    <source>
        <dbReference type="EMBL" id="AGY58224.1"/>
    </source>
</evidence>
<dbReference type="Gene3D" id="2.120.10.30">
    <property type="entry name" value="TolB, C-terminal domain"/>
    <property type="match status" value="2"/>
</dbReference>
<dbReference type="SUPFAM" id="SSF53474">
    <property type="entry name" value="alpha/beta-Hydrolases"/>
    <property type="match status" value="1"/>
</dbReference>
<protein>
    <submittedName>
        <fullName evidence="7">Peptidase S9 prolyl oligopeptidase active site domain protein</fullName>
    </submittedName>
</protein>
<dbReference type="Pfam" id="PF07676">
    <property type="entry name" value="PD40"/>
    <property type="match status" value="4"/>
</dbReference>
<comment type="similarity">
    <text evidence="1">Belongs to the peptidase S9C family.</text>
</comment>